<protein>
    <submittedName>
        <fullName evidence="2">Uncharacterized protein</fullName>
    </submittedName>
</protein>
<keyword evidence="1" id="KW-1133">Transmembrane helix</keyword>
<sequence>MAKVLASVMMVINVLFIFALANNNIASLCFLALTAISVFYLFYEKDSKTSNNGV</sequence>
<evidence type="ECO:0000313" key="3">
    <source>
        <dbReference type="Proteomes" id="UP000830326"/>
    </source>
</evidence>
<accession>A0ABY4HF14</accession>
<feature type="transmembrane region" description="Helical" evidence="1">
    <location>
        <begin position="12"/>
        <end position="43"/>
    </location>
</feature>
<dbReference type="RefSeq" id="WP_245034028.1">
    <property type="nucleotide sequence ID" value="NZ_CP095075.1"/>
</dbReference>
<evidence type="ECO:0000256" key="1">
    <source>
        <dbReference type="SAM" id="Phobius"/>
    </source>
</evidence>
<reference evidence="2" key="1">
    <citation type="submission" date="2022-04" db="EMBL/GenBank/DDBJ databases">
        <title>Halobacillus sp. isolated from saltern.</title>
        <authorList>
            <person name="Won M."/>
            <person name="Lee C.-M."/>
            <person name="Woen H.-Y."/>
            <person name="Kwon S.-W."/>
        </authorList>
    </citation>
    <scope>NUCLEOTIDE SEQUENCE</scope>
    <source>
        <strain evidence="2">SSHM10-5</strain>
    </source>
</reference>
<organism evidence="2 3">
    <name type="scientific">Halobacillus amylolyticus</name>
    <dbReference type="NCBI Taxonomy" id="2932259"/>
    <lineage>
        <taxon>Bacteria</taxon>
        <taxon>Bacillati</taxon>
        <taxon>Bacillota</taxon>
        <taxon>Bacilli</taxon>
        <taxon>Bacillales</taxon>
        <taxon>Bacillaceae</taxon>
        <taxon>Halobacillus</taxon>
    </lineage>
</organism>
<dbReference type="Proteomes" id="UP000830326">
    <property type="component" value="Chromosome"/>
</dbReference>
<keyword evidence="1" id="KW-0472">Membrane</keyword>
<proteinExistence type="predicted"/>
<name>A0ABY4HF14_9BACI</name>
<keyword evidence="1" id="KW-0812">Transmembrane</keyword>
<keyword evidence="3" id="KW-1185">Reference proteome</keyword>
<dbReference type="EMBL" id="CP095075">
    <property type="protein sequence ID" value="UOR12888.1"/>
    <property type="molecule type" value="Genomic_DNA"/>
</dbReference>
<evidence type="ECO:0000313" key="2">
    <source>
        <dbReference type="EMBL" id="UOR12888.1"/>
    </source>
</evidence>
<gene>
    <name evidence="2" type="ORF">MUO15_05095</name>
</gene>